<dbReference type="Proteomes" id="UP000017836">
    <property type="component" value="Unassembled WGS sequence"/>
</dbReference>
<organism evidence="2 3">
    <name type="scientific">Amborella trichopoda</name>
    <dbReference type="NCBI Taxonomy" id="13333"/>
    <lineage>
        <taxon>Eukaryota</taxon>
        <taxon>Viridiplantae</taxon>
        <taxon>Streptophyta</taxon>
        <taxon>Embryophyta</taxon>
        <taxon>Tracheophyta</taxon>
        <taxon>Spermatophyta</taxon>
        <taxon>Magnoliopsida</taxon>
        <taxon>Amborellales</taxon>
        <taxon>Amborellaceae</taxon>
        <taxon>Amborella</taxon>
    </lineage>
</organism>
<dbReference type="Gramene" id="ERM93738">
    <property type="protein sequence ID" value="ERM93738"/>
    <property type="gene ID" value="AMTR_s00004p00260860"/>
</dbReference>
<evidence type="ECO:0008006" key="4">
    <source>
        <dbReference type="Google" id="ProtNLM"/>
    </source>
</evidence>
<dbReference type="AlphaFoldDB" id="W1NED2"/>
<gene>
    <name evidence="2" type="ORF">AMTR_s00004p00260860</name>
</gene>
<dbReference type="HOGENOM" id="CLU_1241596_0_0_1"/>
<protein>
    <recommendedName>
        <fullName evidence="4">Aminotransferase-like plant mobile domain-containing protein</fullName>
    </recommendedName>
</protein>
<dbReference type="EMBL" id="KI397628">
    <property type="protein sequence ID" value="ERM93738.1"/>
    <property type="molecule type" value="Genomic_DNA"/>
</dbReference>
<evidence type="ECO:0000313" key="3">
    <source>
        <dbReference type="Proteomes" id="UP000017836"/>
    </source>
</evidence>
<sequence length="255" mass="29249">MEEDNARVSDSVQGESSHPSTRGDAQSSGDAKGVGRDTPNLGDGSSFFDEDTVPPHVSLTDEEWQGQERERIRDMHEQAMIEDKLKVFREEVDLTIDHGPLSDSEIYSLRAFLAYLFGEFLFVDRSKGRAHLSVVWATRHLYYLERLAWGPVIMGWLHYHLCGVAKGARYLGGCAMFFQTPIMVSIIDEDAYLIEMVPWIEEWRSRAAQVIDEEEGICLSQYEDRYKDNLRDIATLTDHGERMMWELRASYLDEG</sequence>
<feature type="region of interest" description="Disordered" evidence="1">
    <location>
        <begin position="1"/>
        <end position="68"/>
    </location>
</feature>
<reference evidence="3" key="1">
    <citation type="journal article" date="2013" name="Science">
        <title>The Amborella genome and the evolution of flowering plants.</title>
        <authorList>
            <consortium name="Amborella Genome Project"/>
        </authorList>
    </citation>
    <scope>NUCLEOTIDE SEQUENCE [LARGE SCALE GENOMIC DNA]</scope>
</reference>
<proteinExistence type="predicted"/>
<name>W1NED2_AMBTC</name>
<accession>W1NED2</accession>
<feature type="compositionally biased region" description="Polar residues" evidence="1">
    <location>
        <begin position="8"/>
        <end position="29"/>
    </location>
</feature>
<evidence type="ECO:0000256" key="1">
    <source>
        <dbReference type="SAM" id="MobiDB-lite"/>
    </source>
</evidence>
<keyword evidence="3" id="KW-1185">Reference proteome</keyword>
<evidence type="ECO:0000313" key="2">
    <source>
        <dbReference type="EMBL" id="ERM93738.1"/>
    </source>
</evidence>